<accession>A0A0F9M5S7</accession>
<comment type="caution">
    <text evidence="1">The sequence shown here is derived from an EMBL/GenBank/DDBJ whole genome shotgun (WGS) entry which is preliminary data.</text>
</comment>
<gene>
    <name evidence="1" type="ORF">LCGC14_1500090</name>
</gene>
<evidence type="ECO:0000313" key="1">
    <source>
        <dbReference type="EMBL" id="KKM64572.1"/>
    </source>
</evidence>
<protein>
    <submittedName>
        <fullName evidence="1">Uncharacterized protein</fullName>
    </submittedName>
</protein>
<name>A0A0F9M5S7_9ZZZZ</name>
<proteinExistence type="predicted"/>
<reference evidence="1" key="1">
    <citation type="journal article" date="2015" name="Nature">
        <title>Complex archaea that bridge the gap between prokaryotes and eukaryotes.</title>
        <authorList>
            <person name="Spang A."/>
            <person name="Saw J.H."/>
            <person name="Jorgensen S.L."/>
            <person name="Zaremba-Niedzwiedzka K."/>
            <person name="Martijn J."/>
            <person name="Lind A.E."/>
            <person name="van Eijk R."/>
            <person name="Schleper C."/>
            <person name="Guy L."/>
            <person name="Ettema T.J."/>
        </authorList>
    </citation>
    <scope>NUCLEOTIDE SEQUENCE</scope>
</reference>
<organism evidence="1">
    <name type="scientific">marine sediment metagenome</name>
    <dbReference type="NCBI Taxonomy" id="412755"/>
    <lineage>
        <taxon>unclassified sequences</taxon>
        <taxon>metagenomes</taxon>
        <taxon>ecological metagenomes</taxon>
    </lineage>
</organism>
<sequence>MKLENASSNIQSQSKSLESLNVLLTKTSRFFDQFFCFRHLLNYVHMEFFLYNKLQEIKSSIRSE</sequence>
<dbReference type="EMBL" id="LAZR01010875">
    <property type="protein sequence ID" value="KKM64572.1"/>
    <property type="molecule type" value="Genomic_DNA"/>
</dbReference>
<dbReference type="AlphaFoldDB" id="A0A0F9M5S7"/>